<dbReference type="Proteomes" id="UP000317043">
    <property type="component" value="Unassembled WGS sequence"/>
</dbReference>
<feature type="domain" description="Helix-turn-helix type 11" evidence="1">
    <location>
        <begin position="5"/>
        <end position="55"/>
    </location>
</feature>
<dbReference type="InterPro" id="IPR051534">
    <property type="entry name" value="CBASS_pafABC_assoc_protein"/>
</dbReference>
<feature type="domain" description="WYL" evidence="2">
    <location>
        <begin position="135"/>
        <end position="205"/>
    </location>
</feature>
<dbReference type="Pfam" id="PF25583">
    <property type="entry name" value="WCX"/>
    <property type="match status" value="1"/>
</dbReference>
<reference evidence="4 5" key="1">
    <citation type="submission" date="2019-06" db="EMBL/GenBank/DDBJ databases">
        <title>Sequencing the genomes of 1000 actinobacteria strains.</title>
        <authorList>
            <person name="Klenk H.-P."/>
        </authorList>
    </citation>
    <scope>NUCLEOTIDE SEQUENCE [LARGE SCALE GENOMIC DNA]</scope>
    <source>
        <strain evidence="4 5">DSM 45928</strain>
    </source>
</reference>
<dbReference type="PANTHER" id="PTHR34580:SF1">
    <property type="entry name" value="PROTEIN PAFC"/>
    <property type="match status" value="1"/>
</dbReference>
<organism evidence="4 5">
    <name type="scientific">Stackebrandtia endophytica</name>
    <dbReference type="NCBI Taxonomy" id="1496996"/>
    <lineage>
        <taxon>Bacteria</taxon>
        <taxon>Bacillati</taxon>
        <taxon>Actinomycetota</taxon>
        <taxon>Actinomycetes</taxon>
        <taxon>Glycomycetales</taxon>
        <taxon>Glycomycetaceae</taxon>
        <taxon>Stackebrandtia</taxon>
    </lineage>
</organism>
<dbReference type="InterPro" id="IPR036390">
    <property type="entry name" value="WH_DNA-bd_sf"/>
</dbReference>
<evidence type="ECO:0000259" key="3">
    <source>
        <dbReference type="Pfam" id="PF25583"/>
    </source>
</evidence>
<dbReference type="EMBL" id="VFOW01000001">
    <property type="protein sequence ID" value="TQL75978.1"/>
    <property type="molecule type" value="Genomic_DNA"/>
</dbReference>
<dbReference type="InterPro" id="IPR057727">
    <property type="entry name" value="WCX_dom"/>
</dbReference>
<dbReference type="PANTHER" id="PTHR34580">
    <property type="match status" value="1"/>
</dbReference>
<gene>
    <name evidence="4" type="ORF">FB566_1498</name>
</gene>
<proteinExistence type="predicted"/>
<dbReference type="InterPro" id="IPR036388">
    <property type="entry name" value="WH-like_DNA-bd_sf"/>
</dbReference>
<evidence type="ECO:0000259" key="2">
    <source>
        <dbReference type="Pfam" id="PF13280"/>
    </source>
</evidence>
<name>A0A543ATS6_9ACTN</name>
<dbReference type="Pfam" id="PF08279">
    <property type="entry name" value="HTH_11"/>
    <property type="match status" value="1"/>
</dbReference>
<keyword evidence="5" id="KW-1185">Reference proteome</keyword>
<accession>A0A543ATS6</accession>
<feature type="domain" description="WCX" evidence="3">
    <location>
        <begin position="238"/>
        <end position="316"/>
    </location>
</feature>
<dbReference type="GO" id="GO:0003677">
    <property type="term" value="F:DNA binding"/>
    <property type="evidence" value="ECO:0007669"/>
    <property type="project" value="UniProtKB-KW"/>
</dbReference>
<evidence type="ECO:0000313" key="4">
    <source>
        <dbReference type="EMBL" id="TQL75978.1"/>
    </source>
</evidence>
<dbReference type="Gene3D" id="1.10.10.10">
    <property type="entry name" value="Winged helix-like DNA-binding domain superfamily/Winged helix DNA-binding domain"/>
    <property type="match status" value="1"/>
</dbReference>
<dbReference type="SUPFAM" id="SSF46785">
    <property type="entry name" value="Winged helix' DNA-binding domain"/>
    <property type="match status" value="1"/>
</dbReference>
<dbReference type="InterPro" id="IPR026881">
    <property type="entry name" value="WYL_dom"/>
</dbReference>
<dbReference type="Pfam" id="PF13280">
    <property type="entry name" value="WYL"/>
    <property type="match status" value="1"/>
</dbReference>
<dbReference type="InParanoid" id="A0A543ATS6"/>
<sequence length="321" mass="35790">MINLVMLLQRQEVMTATRLARELGVTPRTIARDIVELADAGIGVEPVRGRTGGYRLSHDVRIRLGNLDREEVEALFLSGVPEAVSGLGLSRASAAARLKLGAALAPALRGAPSRVGDRFHLDAPAWFREVETPPALTEVARAVWHDHPITVEYQAGTRLGAETPPVRTRTLQPYGLVLKAGVWYLIARHHDRFLAFRLDRMVRLRIEDDTFDRSREFDLVATWRDLSDRFGSSMLVQRITIRLTEEGVKGLKGAISPHAWSMVRDELPPHGSAMVDLPVENLDVAVAEMFRLGAEVEILAPDSARMRMARQVARLADMYLR</sequence>
<evidence type="ECO:0000259" key="1">
    <source>
        <dbReference type="Pfam" id="PF08279"/>
    </source>
</evidence>
<dbReference type="InterPro" id="IPR013196">
    <property type="entry name" value="HTH_11"/>
</dbReference>
<dbReference type="AlphaFoldDB" id="A0A543ATS6"/>
<keyword evidence="4" id="KW-0238">DNA-binding</keyword>
<dbReference type="PROSITE" id="PS52050">
    <property type="entry name" value="WYL"/>
    <property type="match status" value="1"/>
</dbReference>
<protein>
    <submittedName>
        <fullName evidence="4">Putative DNA-binding transcriptional regulator YafY</fullName>
    </submittedName>
</protein>
<evidence type="ECO:0000313" key="5">
    <source>
        <dbReference type="Proteomes" id="UP000317043"/>
    </source>
</evidence>
<comment type="caution">
    <text evidence="4">The sequence shown here is derived from an EMBL/GenBank/DDBJ whole genome shotgun (WGS) entry which is preliminary data.</text>
</comment>